<evidence type="ECO:0000256" key="1">
    <source>
        <dbReference type="ARBA" id="ARBA00004651"/>
    </source>
</evidence>
<dbReference type="InterPro" id="IPR003439">
    <property type="entry name" value="ABC_transporter-like_ATP-bd"/>
</dbReference>
<dbReference type="InterPro" id="IPR003593">
    <property type="entry name" value="AAA+_ATPase"/>
</dbReference>
<feature type="transmembrane region" description="Helical" evidence="7">
    <location>
        <begin position="156"/>
        <end position="177"/>
    </location>
</feature>
<dbReference type="InterPro" id="IPR039421">
    <property type="entry name" value="Type_1_exporter"/>
</dbReference>
<dbReference type="GO" id="GO:0005524">
    <property type="term" value="F:ATP binding"/>
    <property type="evidence" value="ECO:0007669"/>
    <property type="project" value="UniProtKB-KW"/>
</dbReference>
<dbReference type="PROSITE" id="PS50893">
    <property type="entry name" value="ABC_TRANSPORTER_2"/>
    <property type="match status" value="1"/>
</dbReference>
<feature type="domain" description="ABC transmembrane type-1" evidence="9">
    <location>
        <begin position="14"/>
        <end position="297"/>
    </location>
</feature>
<feature type="domain" description="ABC transporter" evidence="8">
    <location>
        <begin position="330"/>
        <end position="562"/>
    </location>
</feature>
<dbReference type="PROSITE" id="PS50929">
    <property type="entry name" value="ABC_TM1F"/>
    <property type="match status" value="1"/>
</dbReference>
<evidence type="ECO:0000256" key="5">
    <source>
        <dbReference type="ARBA" id="ARBA00022989"/>
    </source>
</evidence>
<comment type="caution">
    <text evidence="10">The sequence shown here is derived from an EMBL/GenBank/DDBJ whole genome shotgun (WGS) entry which is preliminary data.</text>
</comment>
<dbReference type="InterPro" id="IPR011527">
    <property type="entry name" value="ABC1_TM_dom"/>
</dbReference>
<accession>A0ABW4YQW0</accession>
<evidence type="ECO:0000259" key="8">
    <source>
        <dbReference type="PROSITE" id="PS50893"/>
    </source>
</evidence>
<comment type="subcellular location">
    <subcellularLocation>
        <location evidence="1">Cell membrane</location>
        <topology evidence="1">Multi-pass membrane protein</topology>
    </subcellularLocation>
</comment>
<keyword evidence="11" id="KW-1185">Reference proteome</keyword>
<dbReference type="Proteomes" id="UP001597362">
    <property type="component" value="Unassembled WGS sequence"/>
</dbReference>
<dbReference type="PANTHER" id="PTHR24221">
    <property type="entry name" value="ATP-BINDING CASSETTE SUB-FAMILY B"/>
    <property type="match status" value="1"/>
</dbReference>
<dbReference type="Gene3D" id="1.20.1560.10">
    <property type="entry name" value="ABC transporter type 1, transmembrane domain"/>
    <property type="match status" value="1"/>
</dbReference>
<evidence type="ECO:0000256" key="4">
    <source>
        <dbReference type="ARBA" id="ARBA00022840"/>
    </source>
</evidence>
<evidence type="ECO:0000256" key="6">
    <source>
        <dbReference type="ARBA" id="ARBA00023136"/>
    </source>
</evidence>
<dbReference type="EMBL" id="JBHUHO010000048">
    <property type="protein sequence ID" value="MFD2117928.1"/>
    <property type="molecule type" value="Genomic_DNA"/>
</dbReference>
<proteinExistence type="predicted"/>
<feature type="transmembrane region" description="Helical" evidence="7">
    <location>
        <begin position="12"/>
        <end position="34"/>
    </location>
</feature>
<dbReference type="Pfam" id="PF00005">
    <property type="entry name" value="ABC_tran"/>
    <property type="match status" value="1"/>
</dbReference>
<dbReference type="InterPro" id="IPR017871">
    <property type="entry name" value="ABC_transporter-like_CS"/>
</dbReference>
<dbReference type="InterPro" id="IPR036640">
    <property type="entry name" value="ABC1_TM_sf"/>
</dbReference>
<dbReference type="SUPFAM" id="SSF90123">
    <property type="entry name" value="ABC transporter transmembrane region"/>
    <property type="match status" value="1"/>
</dbReference>
<keyword evidence="5 7" id="KW-1133">Transmembrane helix</keyword>
<organism evidence="10 11">
    <name type="scientific">Paenibacillus yanchengensis</name>
    <dbReference type="NCBI Taxonomy" id="2035833"/>
    <lineage>
        <taxon>Bacteria</taxon>
        <taxon>Bacillati</taxon>
        <taxon>Bacillota</taxon>
        <taxon>Bacilli</taxon>
        <taxon>Bacillales</taxon>
        <taxon>Paenibacillaceae</taxon>
        <taxon>Paenibacillus</taxon>
    </lineage>
</organism>
<evidence type="ECO:0000313" key="10">
    <source>
        <dbReference type="EMBL" id="MFD2117928.1"/>
    </source>
</evidence>
<evidence type="ECO:0000256" key="7">
    <source>
        <dbReference type="SAM" id="Phobius"/>
    </source>
</evidence>
<sequence>MLKKCLVAFRWSILLYIFLGFVAQFFSTIGIWSLQVVVDRVVTAKHYTELVPEITLYGAILIIAAITHYILEYPHTYLSHSIFEKLKIMALSKVSKIDYAAYQNIGTGEMIKVIENGAAAGRNMIHSFYLQILHDLLPTVIFSLLFLSFYNREVMIIILAGYIIIFIMSYALLRVMYRIKTSLLEKQENMSKYSIRGFMELVVFRLNKRYVQEISRLRITADEVVKKNVQIKMIHESFFSIFALFVIVIKIVVLAYGVKSVISDESSIGVILALLLLIDQVYTPIAIFNVLFVEYKLDRVTYNRFENFLNAPEDINLEQGTEIVAFRGNVEFQHVSFAYGNFKLLHNMTFSIKQGSTVAIVGLSGSGKSTIIKLILGLLKKSSGHILLDGVNIDEVKLNSLYNHISYVSQEAPIFDTTIRENIVFDEQMTDEQIYEILDDVHLKETVWNFPDRLNTMVGERGMKLSGGERQRLAFARIIAQQRSFVILDEPFSALDHYTEQNVMNSLTSLLSDKTIVIITHQLHFLEHVDHILLVKNGVMVGEGSFKQLLHSNIYFQQLWDNDVTDKRKPVVMELKE</sequence>
<feature type="transmembrane region" description="Helical" evidence="7">
    <location>
        <begin position="132"/>
        <end position="150"/>
    </location>
</feature>
<feature type="transmembrane region" description="Helical" evidence="7">
    <location>
        <begin position="237"/>
        <end position="258"/>
    </location>
</feature>
<feature type="transmembrane region" description="Helical" evidence="7">
    <location>
        <begin position="54"/>
        <end position="71"/>
    </location>
</feature>
<dbReference type="SMART" id="SM00382">
    <property type="entry name" value="AAA"/>
    <property type="match status" value="1"/>
</dbReference>
<dbReference type="PANTHER" id="PTHR24221:SF653">
    <property type="entry name" value="TRANSPORT ATP-BINDING PROTEIN CYDC"/>
    <property type="match status" value="1"/>
</dbReference>
<dbReference type="Pfam" id="PF00664">
    <property type="entry name" value="ABC_membrane"/>
    <property type="match status" value="1"/>
</dbReference>
<keyword evidence="6 7" id="KW-0472">Membrane</keyword>
<evidence type="ECO:0000256" key="3">
    <source>
        <dbReference type="ARBA" id="ARBA00022741"/>
    </source>
</evidence>
<keyword evidence="3" id="KW-0547">Nucleotide-binding</keyword>
<keyword evidence="2 7" id="KW-0812">Transmembrane</keyword>
<protein>
    <submittedName>
        <fullName evidence="10">ABC transporter ATP-binding protein</fullName>
    </submittedName>
</protein>
<evidence type="ECO:0000259" key="9">
    <source>
        <dbReference type="PROSITE" id="PS50929"/>
    </source>
</evidence>
<reference evidence="11" key="1">
    <citation type="journal article" date="2019" name="Int. J. Syst. Evol. Microbiol.">
        <title>The Global Catalogue of Microorganisms (GCM) 10K type strain sequencing project: providing services to taxonomists for standard genome sequencing and annotation.</title>
        <authorList>
            <consortium name="The Broad Institute Genomics Platform"/>
            <consortium name="The Broad Institute Genome Sequencing Center for Infectious Disease"/>
            <person name="Wu L."/>
            <person name="Ma J."/>
        </authorList>
    </citation>
    <scope>NUCLEOTIDE SEQUENCE [LARGE SCALE GENOMIC DNA]</scope>
    <source>
        <strain evidence="11">GH52</strain>
    </source>
</reference>
<dbReference type="Gene3D" id="3.40.50.300">
    <property type="entry name" value="P-loop containing nucleotide triphosphate hydrolases"/>
    <property type="match status" value="1"/>
</dbReference>
<evidence type="ECO:0000256" key="2">
    <source>
        <dbReference type="ARBA" id="ARBA00022692"/>
    </source>
</evidence>
<dbReference type="PROSITE" id="PS00211">
    <property type="entry name" value="ABC_TRANSPORTER_1"/>
    <property type="match status" value="1"/>
</dbReference>
<dbReference type="InterPro" id="IPR027417">
    <property type="entry name" value="P-loop_NTPase"/>
</dbReference>
<dbReference type="RefSeq" id="WP_377775348.1">
    <property type="nucleotide sequence ID" value="NZ_JBHUHO010000048.1"/>
</dbReference>
<keyword evidence="4 10" id="KW-0067">ATP-binding</keyword>
<feature type="transmembrane region" description="Helical" evidence="7">
    <location>
        <begin position="270"/>
        <end position="292"/>
    </location>
</feature>
<evidence type="ECO:0000313" key="11">
    <source>
        <dbReference type="Proteomes" id="UP001597362"/>
    </source>
</evidence>
<dbReference type="SUPFAM" id="SSF52540">
    <property type="entry name" value="P-loop containing nucleoside triphosphate hydrolases"/>
    <property type="match status" value="1"/>
</dbReference>
<name>A0ABW4YQW0_9BACL</name>
<gene>
    <name evidence="10" type="ORF">ACFSJH_19530</name>
</gene>